<evidence type="ECO:0000313" key="3">
    <source>
        <dbReference type="Proteomes" id="UP000669179"/>
    </source>
</evidence>
<accession>A0A939T8Z3</accession>
<dbReference type="AlphaFoldDB" id="A0A939T8Z3"/>
<sequence>MGSGVPASEVARAGLQQLQREFMPGGGRRGQQRQRRLAVVTVDRQQDRDPVDGVRLTGHGPHLQLTGMVTERDDVLIGLLIQIELPDEVRGLPRSGLSLRSLVRT</sequence>
<dbReference type="EMBL" id="JAGEOJ010000011">
    <property type="protein sequence ID" value="MBO2450847.1"/>
    <property type="molecule type" value="Genomic_DNA"/>
</dbReference>
<protein>
    <submittedName>
        <fullName evidence="2">Uncharacterized protein</fullName>
    </submittedName>
</protein>
<organism evidence="2 3">
    <name type="scientific">Actinomadura barringtoniae</name>
    <dbReference type="NCBI Taxonomy" id="1427535"/>
    <lineage>
        <taxon>Bacteria</taxon>
        <taxon>Bacillati</taxon>
        <taxon>Actinomycetota</taxon>
        <taxon>Actinomycetes</taxon>
        <taxon>Streptosporangiales</taxon>
        <taxon>Thermomonosporaceae</taxon>
        <taxon>Actinomadura</taxon>
    </lineage>
</organism>
<evidence type="ECO:0000313" key="2">
    <source>
        <dbReference type="EMBL" id="MBO2450847.1"/>
    </source>
</evidence>
<keyword evidence="3" id="KW-1185">Reference proteome</keyword>
<comment type="caution">
    <text evidence="2">The sequence shown here is derived from an EMBL/GenBank/DDBJ whole genome shotgun (WGS) entry which is preliminary data.</text>
</comment>
<dbReference type="Proteomes" id="UP000669179">
    <property type="component" value="Unassembled WGS sequence"/>
</dbReference>
<feature type="region of interest" description="Disordered" evidence="1">
    <location>
        <begin position="22"/>
        <end position="58"/>
    </location>
</feature>
<name>A0A939T8Z3_9ACTN</name>
<dbReference type="RefSeq" id="WP_208258725.1">
    <property type="nucleotide sequence ID" value="NZ_JAGEOJ010000011.1"/>
</dbReference>
<proteinExistence type="predicted"/>
<evidence type="ECO:0000256" key="1">
    <source>
        <dbReference type="SAM" id="MobiDB-lite"/>
    </source>
</evidence>
<gene>
    <name evidence="2" type="ORF">J4573_27365</name>
</gene>
<reference evidence="2" key="1">
    <citation type="submission" date="2021-03" db="EMBL/GenBank/DDBJ databases">
        <authorList>
            <person name="Kanchanasin P."/>
            <person name="Saeng-In P."/>
            <person name="Phongsopitanun W."/>
            <person name="Yuki M."/>
            <person name="Kudo T."/>
            <person name="Ohkuma M."/>
            <person name="Tanasupawat S."/>
        </authorList>
    </citation>
    <scope>NUCLEOTIDE SEQUENCE</scope>
    <source>
        <strain evidence="2">GKU 128</strain>
    </source>
</reference>